<sequence length="160" mass="17046">MPNEGPYALLVEDRAAPLCVEAAWHTLTPTLNLTVRRDGADALAFVLDALRAHPPTLILLSLPLPGVDALDVVDGLKRHPVARMIPVVLLADDAPPTLVADAYARQANSLCLKPADPAARAELLRALLQYWLHAACYCPLPANIARRAARAADASLSLAP</sequence>
<dbReference type="GO" id="GO:0000160">
    <property type="term" value="P:phosphorelay signal transduction system"/>
    <property type="evidence" value="ECO:0007669"/>
    <property type="project" value="InterPro"/>
</dbReference>
<dbReference type="InterPro" id="IPR001789">
    <property type="entry name" value="Sig_transdc_resp-reg_receiver"/>
</dbReference>
<protein>
    <recommendedName>
        <fullName evidence="2">Response regulatory domain-containing protein</fullName>
    </recommendedName>
</protein>
<name>E8U337_DEIML</name>
<evidence type="ECO:0000259" key="2">
    <source>
        <dbReference type="PROSITE" id="PS50110"/>
    </source>
</evidence>
<evidence type="ECO:0000313" key="4">
    <source>
        <dbReference type="Proteomes" id="UP000008635"/>
    </source>
</evidence>
<reference evidence="3 4" key="1">
    <citation type="journal article" date="2011" name="Stand. Genomic Sci.">
        <title>Complete genome sequence of Deinococcus maricopensis type strain (LB-34).</title>
        <authorList>
            <person name="Pukall R."/>
            <person name="Zeytun A."/>
            <person name="Lucas S."/>
            <person name="Lapidus A."/>
            <person name="Hammon N."/>
            <person name="Deshpande S."/>
            <person name="Nolan M."/>
            <person name="Cheng J.F."/>
            <person name="Pitluck S."/>
            <person name="Liolios K."/>
            <person name="Pagani I."/>
            <person name="Mikhailova N."/>
            <person name="Ivanova N."/>
            <person name="Mavromatis K."/>
            <person name="Pati A."/>
            <person name="Tapia R."/>
            <person name="Han C."/>
            <person name="Goodwin L."/>
            <person name="Chen A."/>
            <person name="Palaniappan K."/>
            <person name="Land M."/>
            <person name="Hauser L."/>
            <person name="Chang Y.J."/>
            <person name="Jeffries C.D."/>
            <person name="Brambilla E.M."/>
            <person name="Rohde M."/>
            <person name="Goker M."/>
            <person name="Detter J.C."/>
            <person name="Woyke T."/>
            <person name="Bristow J."/>
            <person name="Eisen J.A."/>
            <person name="Markowitz V."/>
            <person name="Hugenholtz P."/>
            <person name="Kyrpides N.C."/>
            <person name="Klenk H.P."/>
        </authorList>
    </citation>
    <scope>NUCLEOTIDE SEQUENCE [LARGE SCALE GENOMIC DNA]</scope>
    <source>
        <strain evidence="4">DSM 21211 / LMG 22137 / NRRL B-23946 / LB-34</strain>
    </source>
</reference>
<dbReference type="RefSeq" id="WP_013555280.1">
    <property type="nucleotide sequence ID" value="NC_014958.1"/>
</dbReference>
<organism evidence="3 4">
    <name type="scientific">Deinococcus maricopensis (strain DSM 21211 / LMG 22137 / NRRL B-23946 / LB-34)</name>
    <dbReference type="NCBI Taxonomy" id="709986"/>
    <lineage>
        <taxon>Bacteria</taxon>
        <taxon>Thermotogati</taxon>
        <taxon>Deinococcota</taxon>
        <taxon>Deinococci</taxon>
        <taxon>Deinococcales</taxon>
        <taxon>Deinococcaceae</taxon>
        <taxon>Deinococcus</taxon>
    </lineage>
</organism>
<feature type="domain" description="Response regulatory" evidence="2">
    <location>
        <begin position="7"/>
        <end position="128"/>
    </location>
</feature>
<dbReference type="AlphaFoldDB" id="E8U337"/>
<dbReference type="HOGENOM" id="CLU_1649359_0_0_0"/>
<accession>E8U337</accession>
<gene>
    <name evidence="3" type="ordered locus">Deima_0111</name>
</gene>
<evidence type="ECO:0000313" key="3">
    <source>
        <dbReference type="EMBL" id="ADV65775.1"/>
    </source>
</evidence>
<evidence type="ECO:0000256" key="1">
    <source>
        <dbReference type="PROSITE-ProRule" id="PRU00169"/>
    </source>
</evidence>
<dbReference type="SUPFAM" id="SSF52172">
    <property type="entry name" value="CheY-like"/>
    <property type="match status" value="1"/>
</dbReference>
<dbReference type="Gene3D" id="3.40.50.2300">
    <property type="match status" value="1"/>
</dbReference>
<reference evidence="4" key="2">
    <citation type="submission" date="2011-01" db="EMBL/GenBank/DDBJ databases">
        <title>The complete genome of Deinococcus maricopensis DSM 21211.</title>
        <authorList>
            <consortium name="US DOE Joint Genome Institute (JGI-PGF)"/>
            <person name="Lucas S."/>
            <person name="Copeland A."/>
            <person name="Lapidus A."/>
            <person name="Goodwin L."/>
            <person name="Pitluck S."/>
            <person name="Kyrpides N."/>
            <person name="Mavromatis K."/>
            <person name="Pagani I."/>
            <person name="Ivanova N."/>
            <person name="Ovchinnikova G."/>
            <person name="Zeytun A."/>
            <person name="Detter J.C."/>
            <person name="Han C."/>
            <person name="Land M."/>
            <person name="Hauser L."/>
            <person name="Markowitz V."/>
            <person name="Cheng J.-F."/>
            <person name="Hugenholtz P."/>
            <person name="Woyke T."/>
            <person name="Wu D."/>
            <person name="Pukall R."/>
            <person name="Gehrich-Schroeter G."/>
            <person name="Brambilla E."/>
            <person name="Klenk H.-P."/>
            <person name="Eisen J.A."/>
        </authorList>
    </citation>
    <scope>NUCLEOTIDE SEQUENCE [LARGE SCALE GENOMIC DNA]</scope>
    <source>
        <strain evidence="4">DSM 21211 / LMG 22137 / NRRL B-23946 / LB-34</strain>
    </source>
</reference>
<dbReference type="EMBL" id="CP002454">
    <property type="protein sequence ID" value="ADV65775.1"/>
    <property type="molecule type" value="Genomic_DNA"/>
</dbReference>
<dbReference type="InterPro" id="IPR011006">
    <property type="entry name" value="CheY-like_superfamily"/>
</dbReference>
<dbReference type="KEGG" id="dmr:Deima_0111"/>
<dbReference type="eggNOG" id="COG0784">
    <property type="taxonomic scope" value="Bacteria"/>
</dbReference>
<dbReference type="STRING" id="709986.Deima_0111"/>
<keyword evidence="4" id="KW-1185">Reference proteome</keyword>
<comment type="caution">
    <text evidence="1">Lacks conserved residue(s) required for the propagation of feature annotation.</text>
</comment>
<dbReference type="Proteomes" id="UP000008635">
    <property type="component" value="Chromosome"/>
</dbReference>
<dbReference type="PROSITE" id="PS50110">
    <property type="entry name" value="RESPONSE_REGULATORY"/>
    <property type="match status" value="1"/>
</dbReference>
<proteinExistence type="predicted"/>